<keyword evidence="1" id="KW-0472">Membrane</keyword>
<keyword evidence="3" id="KW-1185">Reference proteome</keyword>
<dbReference type="EMBL" id="ML978161">
    <property type="protein sequence ID" value="KAF2034512.1"/>
    <property type="molecule type" value="Genomic_DNA"/>
</dbReference>
<dbReference type="OrthoDB" id="3935714at2759"/>
<keyword evidence="1" id="KW-0812">Transmembrane</keyword>
<organism evidence="2 3">
    <name type="scientific">Setomelanomma holmii</name>
    <dbReference type="NCBI Taxonomy" id="210430"/>
    <lineage>
        <taxon>Eukaryota</taxon>
        <taxon>Fungi</taxon>
        <taxon>Dikarya</taxon>
        <taxon>Ascomycota</taxon>
        <taxon>Pezizomycotina</taxon>
        <taxon>Dothideomycetes</taxon>
        <taxon>Pleosporomycetidae</taxon>
        <taxon>Pleosporales</taxon>
        <taxon>Pleosporineae</taxon>
        <taxon>Phaeosphaeriaceae</taxon>
        <taxon>Setomelanomma</taxon>
    </lineage>
</organism>
<dbReference type="Proteomes" id="UP000799777">
    <property type="component" value="Unassembled WGS sequence"/>
</dbReference>
<evidence type="ECO:0000313" key="3">
    <source>
        <dbReference type="Proteomes" id="UP000799777"/>
    </source>
</evidence>
<accession>A0A9P4HI85</accession>
<feature type="transmembrane region" description="Helical" evidence="1">
    <location>
        <begin position="593"/>
        <end position="613"/>
    </location>
</feature>
<protein>
    <submittedName>
        <fullName evidence="2">Uncharacterized protein</fullName>
    </submittedName>
</protein>
<reference evidence="2" key="1">
    <citation type="journal article" date="2020" name="Stud. Mycol.">
        <title>101 Dothideomycetes genomes: a test case for predicting lifestyles and emergence of pathogens.</title>
        <authorList>
            <person name="Haridas S."/>
            <person name="Albert R."/>
            <person name="Binder M."/>
            <person name="Bloem J."/>
            <person name="Labutti K."/>
            <person name="Salamov A."/>
            <person name="Andreopoulos B."/>
            <person name="Baker S."/>
            <person name="Barry K."/>
            <person name="Bills G."/>
            <person name="Bluhm B."/>
            <person name="Cannon C."/>
            <person name="Castanera R."/>
            <person name="Culley D."/>
            <person name="Daum C."/>
            <person name="Ezra D."/>
            <person name="Gonzalez J."/>
            <person name="Henrissat B."/>
            <person name="Kuo A."/>
            <person name="Liang C."/>
            <person name="Lipzen A."/>
            <person name="Lutzoni F."/>
            <person name="Magnuson J."/>
            <person name="Mondo S."/>
            <person name="Nolan M."/>
            <person name="Ohm R."/>
            <person name="Pangilinan J."/>
            <person name="Park H.-J."/>
            <person name="Ramirez L."/>
            <person name="Alfaro M."/>
            <person name="Sun H."/>
            <person name="Tritt A."/>
            <person name="Yoshinaga Y."/>
            <person name="Zwiers L.-H."/>
            <person name="Turgeon B."/>
            <person name="Goodwin S."/>
            <person name="Spatafora J."/>
            <person name="Crous P."/>
            <person name="Grigoriev I."/>
        </authorList>
    </citation>
    <scope>NUCLEOTIDE SEQUENCE</scope>
    <source>
        <strain evidence="2">CBS 110217</strain>
    </source>
</reference>
<sequence length="663" mass="75080">MFSTEDVREMLGLFPPSHSNSISLPCLIHASSGQSLVTLNHLETAFEKRVTEDTSRTSISDLSDDFDVDRDVTTQLVQSRPKLALLSNAGDQVVPKVERDAIFERLLEALSNGLVERKKFALQKNVSSESVGLLLDLQEEKLMQYGDHNDCVCTEAYEAHLSYFISDYIDRVISNTSSMDLKANDFEELPGSPPRWLVLNHVKRLVESEQVAHEVFFLETSYSIRIQSRHLRARNVQGWARRLLSGELAYIDLQMLSENAKNIYDSIDGVLSDFREIEGVEVVETFALSERWISKLVGSRVQTLHYKEDGVLDLAQNLGDKIQHGELWALAPGNRGRDEHRKFPERLYSHVERKIEQYIDTTLAQEPRMRYHCFGTIVLTDEKLGNEREALVTNARELASTQWHQLQQNHDQELEFTPSNPTSPSTISSTIQTALLRQKPVQKACDEAFWSAISPLETRNESDFATFWTERVQSRVQIHTDGLASIEDQKLQEQLSELLTTYIQKDLVPEVLSKARAQDLVLSRKTRKNMLKFESTLPAAKDLPSMLSTLEKFIAKQSIPLTSPPALSDFKSSMLNDMRRRMSKATKSADGPVLFLTLVVVLFAKHYAGIVYATGKYAPKLLKLLKGKLEEGEYARVEGWKEGAKKGSLSAEDREGMRVMAEA</sequence>
<evidence type="ECO:0000256" key="1">
    <source>
        <dbReference type="SAM" id="Phobius"/>
    </source>
</evidence>
<gene>
    <name evidence="2" type="ORF">EK21DRAFT_108125</name>
</gene>
<comment type="caution">
    <text evidence="2">The sequence shown here is derived from an EMBL/GenBank/DDBJ whole genome shotgun (WGS) entry which is preliminary data.</text>
</comment>
<name>A0A9P4HI85_9PLEO</name>
<evidence type="ECO:0000313" key="2">
    <source>
        <dbReference type="EMBL" id="KAF2034512.1"/>
    </source>
</evidence>
<keyword evidence="1" id="KW-1133">Transmembrane helix</keyword>
<proteinExistence type="predicted"/>
<dbReference type="AlphaFoldDB" id="A0A9P4HI85"/>